<dbReference type="OrthoDB" id="9806009at2"/>
<name>A0A5B8VST3_9BACT</name>
<dbReference type="InterPro" id="IPR014756">
    <property type="entry name" value="Ig_E-set"/>
</dbReference>
<dbReference type="SUPFAM" id="SSF51445">
    <property type="entry name" value="(Trans)glycosidases"/>
    <property type="match status" value="1"/>
</dbReference>
<dbReference type="Gene3D" id="2.60.40.10">
    <property type="entry name" value="Immunoglobulins"/>
    <property type="match status" value="1"/>
</dbReference>
<dbReference type="Pfam" id="PF10438">
    <property type="entry name" value="Cyc-maltodext_C"/>
    <property type="match status" value="1"/>
</dbReference>
<proteinExistence type="predicted"/>
<dbReference type="InterPro" id="IPR013783">
    <property type="entry name" value="Ig-like_fold"/>
</dbReference>
<dbReference type="GO" id="GO:0016798">
    <property type="term" value="F:hydrolase activity, acting on glycosyl bonds"/>
    <property type="evidence" value="ECO:0007669"/>
    <property type="project" value="UniProtKB-KW"/>
</dbReference>
<dbReference type="PANTHER" id="PTHR10357">
    <property type="entry name" value="ALPHA-AMYLASE FAMILY MEMBER"/>
    <property type="match status" value="1"/>
</dbReference>
<evidence type="ECO:0000259" key="3">
    <source>
        <dbReference type="SMART" id="SM00642"/>
    </source>
</evidence>
<dbReference type="SUPFAM" id="SSF51011">
    <property type="entry name" value="Glycosyl hydrolase domain"/>
    <property type="match status" value="1"/>
</dbReference>
<dbReference type="InterPro" id="IPR017853">
    <property type="entry name" value="GH"/>
</dbReference>
<organism evidence="4 5">
    <name type="scientific">Arachidicoccus ginsenosidivorans</name>
    <dbReference type="NCBI Taxonomy" id="496057"/>
    <lineage>
        <taxon>Bacteria</taxon>
        <taxon>Pseudomonadati</taxon>
        <taxon>Bacteroidota</taxon>
        <taxon>Chitinophagia</taxon>
        <taxon>Chitinophagales</taxon>
        <taxon>Chitinophagaceae</taxon>
        <taxon>Arachidicoccus</taxon>
    </lineage>
</organism>
<dbReference type="KEGG" id="agi:FSB73_06845"/>
<dbReference type="AlphaFoldDB" id="A0A5B8VST3"/>
<dbReference type="CDD" id="cd11340">
    <property type="entry name" value="AmyAc_bac_CMD_like_3"/>
    <property type="match status" value="1"/>
</dbReference>
<evidence type="ECO:0000256" key="2">
    <source>
        <dbReference type="ARBA" id="ARBA00023295"/>
    </source>
</evidence>
<dbReference type="Gene3D" id="3.20.20.80">
    <property type="entry name" value="Glycosidases"/>
    <property type="match status" value="1"/>
</dbReference>
<dbReference type="Pfam" id="PF09087">
    <property type="entry name" value="Cyc-maltodext_N"/>
    <property type="match status" value="1"/>
</dbReference>
<keyword evidence="1" id="KW-0378">Hydrolase</keyword>
<feature type="domain" description="Glycosyl hydrolase family 13 catalytic" evidence="3">
    <location>
        <begin position="123"/>
        <end position="520"/>
    </location>
</feature>
<evidence type="ECO:0000313" key="4">
    <source>
        <dbReference type="EMBL" id="QEC74211.1"/>
    </source>
</evidence>
<dbReference type="InterPro" id="IPR006047">
    <property type="entry name" value="GH13_cat_dom"/>
</dbReference>
<dbReference type="GO" id="GO:0005975">
    <property type="term" value="P:carbohydrate metabolic process"/>
    <property type="evidence" value="ECO:0007669"/>
    <property type="project" value="InterPro"/>
</dbReference>
<reference evidence="4 5" key="1">
    <citation type="journal article" date="2017" name="Int. J. Syst. Evol. Microbiol.">
        <title>Arachidicoccus ginsenosidivorans sp. nov., with ginsenoside-converting activity isolated from ginseng cultivating soil.</title>
        <authorList>
            <person name="Siddiqi M.Z."/>
            <person name="Aslam Z."/>
            <person name="Im W.T."/>
        </authorList>
    </citation>
    <scope>NUCLEOTIDE SEQUENCE [LARGE SCALE GENOMIC DNA]</scope>
    <source>
        <strain evidence="4 5">Gsoil 809</strain>
    </source>
</reference>
<dbReference type="Gene3D" id="2.60.40.1180">
    <property type="entry name" value="Golgi alpha-mannosidase II"/>
    <property type="match status" value="1"/>
</dbReference>
<dbReference type="InterPro" id="IPR013780">
    <property type="entry name" value="Glyco_hydro_b"/>
</dbReference>
<dbReference type="InterPro" id="IPR015171">
    <property type="entry name" value="Cyc-maltodext_N"/>
</dbReference>
<dbReference type="EMBL" id="CP042434">
    <property type="protein sequence ID" value="QEC74211.1"/>
    <property type="molecule type" value="Genomic_DNA"/>
</dbReference>
<dbReference type="Proteomes" id="UP000321291">
    <property type="component" value="Chromosome"/>
</dbReference>
<dbReference type="Pfam" id="PF00128">
    <property type="entry name" value="Alpha-amylase"/>
    <property type="match status" value="1"/>
</dbReference>
<dbReference type="InterPro" id="IPR019492">
    <property type="entry name" value="Cyclo-malto-dextrinase_C"/>
</dbReference>
<dbReference type="SUPFAM" id="SSF81296">
    <property type="entry name" value="E set domains"/>
    <property type="match status" value="1"/>
</dbReference>
<evidence type="ECO:0000313" key="5">
    <source>
        <dbReference type="Proteomes" id="UP000321291"/>
    </source>
</evidence>
<evidence type="ECO:0000256" key="1">
    <source>
        <dbReference type="ARBA" id="ARBA00022801"/>
    </source>
</evidence>
<keyword evidence="5" id="KW-1185">Reference proteome</keyword>
<protein>
    <submittedName>
        <fullName evidence="4">Alpha-amylase</fullName>
    </submittedName>
</protein>
<sequence length="609" mass="69570">MAGVAKVSNAQHDLKALDRVRPMSWWVDMADSSLQLLVHGKNIADRTVTLDYPGVHLIKVNKVENPNYLFIDLVIDKGTRSGSFDLEFSKQGTKTIVYNYKLDQPDQRPGRNQGVTSEDLIYLVMPDRFSNGDPSNDRIAGMKDQSLNRDSMYDRHGGDLLGLMNHLDYIKDLGATAIWCTPMIENDMSSASYHGYAATDIYKIDPRFGSNELYKAYVEKAHKMGLKVIKDVVHNHIGSQSWIMQDLPMKDWVHQWPTYTNSSYRDQPVMDIHRSVADQKIMLNGWFVPTMPDLNQNNPYVDRYLTQNHIWWIEYAGIDGLRLDTYPYNDPKFMSVWARAILNQFPHLSIFGETLVTTVAEQAFFAGGNTVNRGLDTHLPGVTDAVLKDAIYGFLNDKEGWVDGSNKLYATLSLDFLYKHPEQNVVFLDNHDMSRFYSMIGEDFNKFRQGMGILLTMRGIPQLYYGTEILMKNFSNPDGLVREDFPGGWNQDTVSKFTAKGRSEKENNAFNFIRTLARFRASSPALRAGKLMQYVPEDKIYTYFRYTDTQSVMVIVNKNDQMKNLNTNRFKESLQGYKQATNVITGSRLPDITSLSLPANSITILQLQK</sequence>
<keyword evidence="2" id="KW-0326">Glycosidase</keyword>
<accession>A0A5B8VST3</accession>
<dbReference type="SMART" id="SM00642">
    <property type="entry name" value="Aamy"/>
    <property type="match status" value="1"/>
</dbReference>
<dbReference type="PANTHER" id="PTHR10357:SF210">
    <property type="entry name" value="MALTODEXTRIN GLUCOSIDASE"/>
    <property type="match status" value="1"/>
</dbReference>
<gene>
    <name evidence="4" type="ORF">FSB73_06845</name>
</gene>